<evidence type="ECO:0000313" key="2">
    <source>
        <dbReference type="EMBL" id="GAB33477.1"/>
    </source>
</evidence>
<dbReference type="Gene3D" id="1.10.10.2840">
    <property type="entry name" value="PucR C-terminal helix-turn-helix domain"/>
    <property type="match status" value="1"/>
</dbReference>
<evidence type="ECO:0000313" key="3">
    <source>
        <dbReference type="Proteomes" id="UP000005038"/>
    </source>
</evidence>
<evidence type="ECO:0000259" key="1">
    <source>
        <dbReference type="Pfam" id="PF13556"/>
    </source>
</evidence>
<dbReference type="OrthoDB" id="5051269at2"/>
<feature type="domain" description="PucR C-terminal helix-turn-helix" evidence="1">
    <location>
        <begin position="272"/>
        <end position="326"/>
    </location>
</feature>
<dbReference type="Pfam" id="PF13556">
    <property type="entry name" value="HTH_30"/>
    <property type="match status" value="1"/>
</dbReference>
<protein>
    <recommendedName>
        <fullName evidence="1">PucR C-terminal helix-turn-helix domain-containing protein</fullName>
    </recommendedName>
</protein>
<gene>
    <name evidence="2" type="ORF">GOOTI_065_00820</name>
</gene>
<accession>H5TJ19</accession>
<dbReference type="RefSeq" id="WP_007237729.1">
    <property type="nucleotide sequence ID" value="NZ_BAFB01000065.1"/>
</dbReference>
<name>H5TJ19_GORO1</name>
<comment type="caution">
    <text evidence="2">The sequence shown here is derived from an EMBL/GenBank/DDBJ whole genome shotgun (WGS) entry which is preliminary data.</text>
</comment>
<dbReference type="AlphaFoldDB" id="H5TJ19"/>
<dbReference type="Proteomes" id="UP000005038">
    <property type="component" value="Unassembled WGS sequence"/>
</dbReference>
<dbReference type="InterPro" id="IPR025736">
    <property type="entry name" value="PucR_C-HTH_dom"/>
</dbReference>
<dbReference type="EMBL" id="BAFB01000065">
    <property type="protein sequence ID" value="GAB33477.1"/>
    <property type="molecule type" value="Genomic_DNA"/>
</dbReference>
<keyword evidence="3" id="KW-1185">Reference proteome</keyword>
<dbReference type="InterPro" id="IPR042070">
    <property type="entry name" value="PucR_C-HTH_sf"/>
</dbReference>
<reference evidence="2" key="1">
    <citation type="submission" date="2012-02" db="EMBL/GenBank/DDBJ databases">
        <title>Whole genome shotgun sequence of Gordonia otitidis NBRC 100426.</title>
        <authorList>
            <person name="Yoshida I."/>
            <person name="Hosoyama A."/>
            <person name="Tsuchikane K."/>
            <person name="Katsumata H."/>
            <person name="Yamazaki S."/>
            <person name="Fujita N."/>
        </authorList>
    </citation>
    <scope>NUCLEOTIDE SEQUENCE [LARGE SCALE GENOMIC DNA]</scope>
    <source>
        <strain evidence="2">NBRC 100426</strain>
    </source>
</reference>
<proteinExistence type="predicted"/>
<dbReference type="STRING" id="1108044.GOOTI_065_00820"/>
<organism evidence="2 3">
    <name type="scientific">Gordonia otitidis (strain DSM 44809 / CCUG 52243 / JCM 12355 / NBRC 100426 / IFM 10032)</name>
    <dbReference type="NCBI Taxonomy" id="1108044"/>
    <lineage>
        <taxon>Bacteria</taxon>
        <taxon>Bacillati</taxon>
        <taxon>Actinomycetota</taxon>
        <taxon>Actinomycetes</taxon>
        <taxon>Mycobacteriales</taxon>
        <taxon>Gordoniaceae</taxon>
        <taxon>Gordonia</taxon>
    </lineage>
</organism>
<sequence>MQELLGRISALDPSASLGIRVIACFDELIVGQVNVHGLLAAAAALAGCPAGLDHAGEITRVSSMGETLERNAPPAVPSERVSDELTVWIEREGQAQPNDAIILERLALAVRIRFTDHGPGSATRDMHAVLDDQIDQQRRREAAARLGLSAGTRYRVVAAPLFAQWTHSVPWPSDVMTTPHGTLHVLIAPASTTDAPATPSGIGGIAQIDDLPYSLRTATIALRLTRAPAQGSICADEFGGLIDILADVRSESSNPDVAALDSLMREAPWTSETVDAVLASATVRQASRTLGIHHSTMQSRLETMRSALGFEPIDGYGRTRLGLAYLLCRLRRSRVLDLPAPGAAAPRIG</sequence>